<keyword evidence="5" id="KW-1015">Disulfide bond</keyword>
<evidence type="ECO:0000256" key="1">
    <source>
        <dbReference type="ARBA" id="ARBA00004613"/>
    </source>
</evidence>
<dbReference type="RefSeq" id="XP_009063927.1">
    <property type="nucleotide sequence ID" value="XM_009065679.1"/>
</dbReference>
<dbReference type="OrthoDB" id="10498618at2759"/>
<gene>
    <name evidence="8" type="ORF">LOTGIDRAFT_229488</name>
</gene>
<dbReference type="GeneID" id="20248022"/>
<dbReference type="GO" id="GO:0019838">
    <property type="term" value="F:growth factor binding"/>
    <property type="evidence" value="ECO:0007669"/>
    <property type="project" value="UniProtKB-KW"/>
</dbReference>
<feature type="signal peptide" evidence="7">
    <location>
        <begin position="1"/>
        <end position="19"/>
    </location>
</feature>
<dbReference type="Proteomes" id="UP000030746">
    <property type="component" value="Unassembled WGS sequence"/>
</dbReference>
<keyword evidence="4 7" id="KW-0732">Signal</keyword>
<dbReference type="AlphaFoldDB" id="V3ZXI6"/>
<evidence type="ECO:0000256" key="5">
    <source>
        <dbReference type="ARBA" id="ARBA00023157"/>
    </source>
</evidence>
<evidence type="ECO:0000256" key="2">
    <source>
        <dbReference type="ARBA" id="ARBA00008326"/>
    </source>
</evidence>
<dbReference type="HOGENOM" id="CLU_1706254_0_0_1"/>
<protein>
    <submittedName>
        <fullName evidence="8">Uncharacterized protein</fullName>
    </submittedName>
</protein>
<sequence length="138" mass="15726">MRVLIISAVLVCMVALSKAWSVGMIGNFLYNPNDGYTCSYAECRQPGGGNRRFHVRCSRPNYQDYDCVYEGNPHRCAAYNNNGQSRYYAALASKSGHNRPSACSYWRLWANNMCTNIVMQKFTGPYGRMPARRFCSDY</sequence>
<evidence type="ECO:0000313" key="9">
    <source>
        <dbReference type="Proteomes" id="UP000030746"/>
    </source>
</evidence>
<reference evidence="8 9" key="1">
    <citation type="journal article" date="2013" name="Nature">
        <title>Insights into bilaterian evolution from three spiralian genomes.</title>
        <authorList>
            <person name="Simakov O."/>
            <person name="Marletaz F."/>
            <person name="Cho S.J."/>
            <person name="Edsinger-Gonzales E."/>
            <person name="Havlak P."/>
            <person name="Hellsten U."/>
            <person name="Kuo D.H."/>
            <person name="Larsson T."/>
            <person name="Lv J."/>
            <person name="Arendt D."/>
            <person name="Savage R."/>
            <person name="Osoegawa K."/>
            <person name="de Jong P."/>
            <person name="Grimwood J."/>
            <person name="Chapman J.A."/>
            <person name="Shapiro H."/>
            <person name="Aerts A."/>
            <person name="Otillar R.P."/>
            <person name="Terry A.Y."/>
            <person name="Boore J.L."/>
            <person name="Grigoriev I.V."/>
            <person name="Lindberg D.R."/>
            <person name="Seaver E.C."/>
            <person name="Weisblat D.A."/>
            <person name="Putnam N.H."/>
            <person name="Rokhsar D.S."/>
        </authorList>
    </citation>
    <scope>NUCLEOTIDE SEQUENCE [LARGE SCALE GENOMIC DNA]</scope>
</reference>
<evidence type="ECO:0000256" key="6">
    <source>
        <dbReference type="ARBA" id="ARBA00023183"/>
    </source>
</evidence>
<keyword evidence="6" id="KW-0340">Growth factor binding</keyword>
<dbReference type="CTD" id="20248022"/>
<organism evidence="8 9">
    <name type="scientific">Lottia gigantea</name>
    <name type="common">Giant owl limpet</name>
    <dbReference type="NCBI Taxonomy" id="225164"/>
    <lineage>
        <taxon>Eukaryota</taxon>
        <taxon>Metazoa</taxon>
        <taxon>Spiralia</taxon>
        <taxon>Lophotrochozoa</taxon>
        <taxon>Mollusca</taxon>
        <taxon>Gastropoda</taxon>
        <taxon>Patellogastropoda</taxon>
        <taxon>Lottioidea</taxon>
        <taxon>Lottiidae</taxon>
        <taxon>Lottia</taxon>
    </lineage>
</organism>
<proteinExistence type="inferred from homology"/>
<comment type="similarity">
    <text evidence="2">Belongs to the fibroblast growth factor-binding protein family.</text>
</comment>
<keyword evidence="9" id="KW-1185">Reference proteome</keyword>
<evidence type="ECO:0000256" key="7">
    <source>
        <dbReference type="SAM" id="SignalP"/>
    </source>
</evidence>
<dbReference type="InterPro" id="IPR010510">
    <property type="entry name" value="FGF1-bd"/>
</dbReference>
<dbReference type="GO" id="GO:0005576">
    <property type="term" value="C:extracellular region"/>
    <property type="evidence" value="ECO:0007669"/>
    <property type="project" value="UniProtKB-SubCell"/>
</dbReference>
<evidence type="ECO:0000256" key="4">
    <source>
        <dbReference type="ARBA" id="ARBA00022729"/>
    </source>
</evidence>
<feature type="chain" id="PRO_5004716690" evidence="7">
    <location>
        <begin position="20"/>
        <end position="138"/>
    </location>
</feature>
<dbReference type="EMBL" id="KB203274">
    <property type="protein sequence ID" value="ESO85691.1"/>
    <property type="molecule type" value="Genomic_DNA"/>
</dbReference>
<name>V3ZXI6_LOTGI</name>
<keyword evidence="3" id="KW-0964">Secreted</keyword>
<evidence type="ECO:0000256" key="3">
    <source>
        <dbReference type="ARBA" id="ARBA00022525"/>
    </source>
</evidence>
<accession>V3ZXI6</accession>
<dbReference type="KEGG" id="lgi:LOTGIDRAFT_229488"/>
<evidence type="ECO:0000313" key="8">
    <source>
        <dbReference type="EMBL" id="ESO85691.1"/>
    </source>
</evidence>
<comment type="subcellular location">
    <subcellularLocation>
        <location evidence="1">Secreted</location>
    </subcellularLocation>
</comment>
<dbReference type="Pfam" id="PF06473">
    <property type="entry name" value="FGF-BP1"/>
    <property type="match status" value="1"/>
</dbReference>